<gene>
    <name evidence="2" type="ORF">SSDG_07413</name>
</gene>
<keyword evidence="3" id="KW-1185">Reference proteome</keyword>
<sequence>MIVWVKGNHGAGRTTTSALVQQVLPDSRVFDAEKAGETSWTSRRGCPRRTTSSTGRRGGRSWSRRPVAYSTILGGPWWYPWLTTHLPHPHSSSPIRPSGSRLTRVKGRQPPGLIELCPTHRSSTSRTRAHEVTAQQIPGRRGTVDVACGPLPWAATIPAWTRE</sequence>
<dbReference type="Gene3D" id="3.40.50.300">
    <property type="entry name" value="P-loop containing nucleotide triphosphate hydrolases"/>
    <property type="match status" value="1"/>
</dbReference>
<dbReference type="InterPro" id="IPR027417">
    <property type="entry name" value="P-loop_NTPase"/>
</dbReference>
<dbReference type="HOGENOM" id="CLU_1626151_0_0_11"/>
<feature type="region of interest" description="Disordered" evidence="1">
    <location>
        <begin position="35"/>
        <end position="62"/>
    </location>
</feature>
<reference evidence="3" key="2">
    <citation type="submission" date="2009-10" db="EMBL/GenBank/DDBJ databases">
        <title>The genome sequence of Streptomyces pristinaespiralis strain ATCC 25486.</title>
        <authorList>
            <consortium name="The Broad Institute Genome Sequencing Platform"/>
            <consortium name="Broad Institute Microbial Sequencing Center"/>
            <person name="Fischbach M."/>
            <person name="Godfrey P."/>
            <person name="Ward D."/>
            <person name="Young S."/>
            <person name="Zeng Q."/>
            <person name="Koehrsen M."/>
            <person name="Alvarado L."/>
            <person name="Berlin A.M."/>
            <person name="Bochicchio J."/>
            <person name="Borenstein D."/>
            <person name="Chapman S.B."/>
            <person name="Chen Z."/>
            <person name="Engels R."/>
            <person name="Freedman E."/>
            <person name="Gellesch M."/>
            <person name="Goldberg J."/>
            <person name="Griggs A."/>
            <person name="Gujja S."/>
            <person name="Heilman E.R."/>
            <person name="Heiman D.I."/>
            <person name="Hepburn T.A."/>
            <person name="Howarth C."/>
            <person name="Jen D."/>
            <person name="Larson L."/>
            <person name="Lewis B."/>
            <person name="Mehta T."/>
            <person name="Park D."/>
            <person name="Pearson M."/>
            <person name="Richards J."/>
            <person name="Roberts A."/>
            <person name="Saif S."/>
            <person name="Shea T.D."/>
            <person name="Shenoy N."/>
            <person name="Sisk P."/>
            <person name="Stolte C."/>
            <person name="Sykes S.N."/>
            <person name="Thomson T."/>
            <person name="Walk T."/>
            <person name="White J."/>
            <person name="Yandava C."/>
            <person name="Straight P."/>
            <person name="Clardy J."/>
            <person name="Hung D."/>
            <person name="Kolter R."/>
            <person name="Mekalanos J."/>
            <person name="Walker S."/>
            <person name="Walsh C.T."/>
            <person name="Wieland-Brown L.C."/>
            <person name="Haas B."/>
            <person name="Nusbaum C."/>
            <person name="Birren B."/>
        </authorList>
    </citation>
    <scope>NUCLEOTIDE SEQUENCE [LARGE SCALE GENOMIC DNA]</scope>
    <source>
        <strain evidence="3">ATCC 25486 / DSM 40338 / CBS 914.69 / JCM 4507 / NBRC 13074 / NRRL 2958 / 5647</strain>
    </source>
</reference>
<proteinExistence type="predicted"/>
<dbReference type="EMBL" id="CM000950">
    <property type="protein sequence ID" value="EFH32149.1"/>
    <property type="molecule type" value="Genomic_DNA"/>
</dbReference>
<name>D6X6V4_STRE2</name>
<dbReference type="AlphaFoldDB" id="D6X6V4"/>
<evidence type="ECO:0000256" key="1">
    <source>
        <dbReference type="SAM" id="MobiDB-lite"/>
    </source>
</evidence>
<dbReference type="Proteomes" id="UP000002805">
    <property type="component" value="Chromosome"/>
</dbReference>
<reference evidence="3" key="1">
    <citation type="submission" date="2008-02" db="EMBL/GenBank/DDBJ databases">
        <authorList>
            <consortium name="The Broad Institute Genome Sequencing Platform"/>
            <person name="Fischbach M."/>
            <person name="Ward D."/>
            <person name="Young S."/>
            <person name="Jaffe D."/>
            <person name="Gnerre S."/>
            <person name="Berlin A."/>
            <person name="Heiman D."/>
            <person name="Hepburn T."/>
            <person name="Sykes S."/>
            <person name="Alvarado L."/>
            <person name="Kodira C.D."/>
            <person name="Straight P."/>
            <person name="Clardy J."/>
            <person name="Hung D."/>
            <person name="Kolter R."/>
            <person name="Mekalanos J."/>
            <person name="Walker S."/>
            <person name="Walsh C.T."/>
            <person name="Lander E."/>
            <person name="Galagan J."/>
            <person name="Nusbaum C."/>
            <person name="Birren B."/>
        </authorList>
    </citation>
    <scope>NUCLEOTIDE SEQUENCE [LARGE SCALE GENOMIC DNA]</scope>
    <source>
        <strain evidence="3">ATCC 25486 / DSM 40338 / CBS 914.69 / JCM 4507 / NBRC 13074 / NRRL 2958 / 5647</strain>
    </source>
</reference>
<protein>
    <submittedName>
        <fullName evidence="2">ATP/GTP binding protein</fullName>
    </submittedName>
</protein>
<feature type="region of interest" description="Disordered" evidence="1">
    <location>
        <begin position="89"/>
        <end position="111"/>
    </location>
</feature>
<evidence type="ECO:0000313" key="2">
    <source>
        <dbReference type="EMBL" id="EFH32149.1"/>
    </source>
</evidence>
<accession>D6X6V4</accession>
<evidence type="ECO:0000313" key="3">
    <source>
        <dbReference type="Proteomes" id="UP000002805"/>
    </source>
</evidence>
<feature type="compositionally biased region" description="Low complexity" evidence="1">
    <location>
        <begin position="41"/>
        <end position="56"/>
    </location>
</feature>
<organism evidence="2 3">
    <name type="scientific">Streptomyces pristinaespiralis (strain ATCC 25486 / DSM 40338 / CBS 914.69 / JCM 4507 / KCC S-0507 / NBRC 13074 / NRRL 2958 / 5647)</name>
    <dbReference type="NCBI Taxonomy" id="457429"/>
    <lineage>
        <taxon>Bacteria</taxon>
        <taxon>Bacillati</taxon>
        <taxon>Actinomycetota</taxon>
        <taxon>Actinomycetes</taxon>
        <taxon>Kitasatosporales</taxon>
        <taxon>Streptomycetaceae</taxon>
        <taxon>Streptomyces</taxon>
    </lineage>
</organism>